<dbReference type="Pfam" id="PF06325">
    <property type="entry name" value="PrmA"/>
    <property type="match status" value="1"/>
</dbReference>
<evidence type="ECO:0000256" key="3">
    <source>
        <dbReference type="ARBA" id="ARBA00022603"/>
    </source>
</evidence>
<dbReference type="Proteomes" id="UP000095342">
    <property type="component" value="Chromosome"/>
</dbReference>
<name>A0A1D8K5C5_9GAMM</name>
<evidence type="ECO:0000256" key="4">
    <source>
        <dbReference type="ARBA" id="ARBA00022679"/>
    </source>
</evidence>
<comment type="similarity">
    <text evidence="1 6">Belongs to the methyltransferase superfamily. PrmA family.</text>
</comment>
<dbReference type="PANTHER" id="PTHR43648">
    <property type="entry name" value="ELECTRON TRANSFER FLAVOPROTEIN BETA SUBUNIT LYSINE METHYLTRANSFERASE"/>
    <property type="match status" value="1"/>
</dbReference>
<keyword evidence="7" id="KW-0687">Ribonucleoprotein</keyword>
<dbReference type="KEGG" id="aaeo:BJI67_02925"/>
<dbReference type="NCBIfam" id="TIGR00406">
    <property type="entry name" value="prmA"/>
    <property type="match status" value="1"/>
</dbReference>
<evidence type="ECO:0000256" key="1">
    <source>
        <dbReference type="ARBA" id="ARBA00009741"/>
    </source>
</evidence>
<organism evidence="7 8">
    <name type="scientific">Acidihalobacter aeolianus</name>
    <dbReference type="NCBI Taxonomy" id="2792603"/>
    <lineage>
        <taxon>Bacteria</taxon>
        <taxon>Pseudomonadati</taxon>
        <taxon>Pseudomonadota</taxon>
        <taxon>Gammaproteobacteria</taxon>
        <taxon>Chromatiales</taxon>
        <taxon>Ectothiorhodospiraceae</taxon>
        <taxon>Acidihalobacter</taxon>
    </lineage>
</organism>
<feature type="binding site" evidence="6">
    <location>
        <position position="143"/>
    </location>
    <ligand>
        <name>S-adenosyl-L-methionine</name>
        <dbReference type="ChEBI" id="CHEBI:59789"/>
    </ligand>
</feature>
<evidence type="ECO:0000256" key="2">
    <source>
        <dbReference type="ARBA" id="ARBA00022490"/>
    </source>
</evidence>
<dbReference type="InterPro" id="IPR004498">
    <property type="entry name" value="Ribosomal_PrmA_MeTrfase"/>
</dbReference>
<keyword evidence="2 6" id="KW-0963">Cytoplasm</keyword>
<keyword evidence="5 6" id="KW-0949">S-adenosyl-L-methionine</keyword>
<keyword evidence="7" id="KW-0689">Ribosomal protein</keyword>
<dbReference type="EC" id="2.1.1.-" evidence="6"/>
<dbReference type="AlphaFoldDB" id="A0A1D8K5C5"/>
<dbReference type="GO" id="GO:0032259">
    <property type="term" value="P:methylation"/>
    <property type="evidence" value="ECO:0007669"/>
    <property type="project" value="UniProtKB-KW"/>
</dbReference>
<keyword evidence="8" id="KW-1185">Reference proteome</keyword>
<dbReference type="GO" id="GO:0005840">
    <property type="term" value="C:ribosome"/>
    <property type="evidence" value="ECO:0007669"/>
    <property type="project" value="UniProtKB-KW"/>
</dbReference>
<feature type="binding site" evidence="6">
    <location>
        <position position="186"/>
    </location>
    <ligand>
        <name>S-adenosyl-L-methionine</name>
        <dbReference type="ChEBI" id="CHEBI:59789"/>
    </ligand>
</feature>
<comment type="function">
    <text evidence="6">Methylates ribosomal protein L11.</text>
</comment>
<keyword evidence="4 6" id="KW-0808">Transferase</keyword>
<evidence type="ECO:0000256" key="6">
    <source>
        <dbReference type="HAMAP-Rule" id="MF_00735"/>
    </source>
</evidence>
<dbReference type="HAMAP" id="MF_00735">
    <property type="entry name" value="Methyltr_PrmA"/>
    <property type="match status" value="1"/>
</dbReference>
<reference evidence="7 8" key="1">
    <citation type="submission" date="2016-09" db="EMBL/GenBank/DDBJ databases">
        <title>Acidihalobacter prosperus V6 (DSM14174).</title>
        <authorList>
            <person name="Khaleque H.N."/>
            <person name="Ramsay J.P."/>
            <person name="Murphy R.J.T."/>
            <person name="Kaksonen A.H."/>
            <person name="Boxall N.J."/>
            <person name="Watkin E.L.J."/>
        </authorList>
    </citation>
    <scope>NUCLEOTIDE SEQUENCE [LARGE SCALE GENOMIC DNA]</scope>
    <source>
        <strain evidence="7 8">V6</strain>
    </source>
</reference>
<gene>
    <name evidence="6" type="primary">prmA</name>
    <name evidence="7" type="ORF">BJI67_02925</name>
</gene>
<keyword evidence="3 6" id="KW-0489">Methyltransferase</keyword>
<feature type="binding site" evidence="6">
    <location>
        <position position="228"/>
    </location>
    <ligand>
        <name>S-adenosyl-L-methionine</name>
        <dbReference type="ChEBI" id="CHEBI:59789"/>
    </ligand>
</feature>
<dbReference type="GO" id="GO:0016279">
    <property type="term" value="F:protein-lysine N-methyltransferase activity"/>
    <property type="evidence" value="ECO:0007669"/>
    <property type="project" value="TreeGrafter"/>
</dbReference>
<dbReference type="CDD" id="cd02440">
    <property type="entry name" value="AdoMet_MTases"/>
    <property type="match status" value="1"/>
</dbReference>
<dbReference type="RefSeq" id="WP_070071754.1">
    <property type="nucleotide sequence ID" value="NZ_CP017448.1"/>
</dbReference>
<protein>
    <recommendedName>
        <fullName evidence="6">Ribosomal protein L11 methyltransferase</fullName>
        <shortName evidence="6">L11 Mtase</shortName>
        <ecNumber evidence="6">2.1.1.-</ecNumber>
    </recommendedName>
</protein>
<dbReference type="InterPro" id="IPR050078">
    <property type="entry name" value="Ribosomal_L11_MeTrfase_PrmA"/>
</dbReference>
<dbReference type="Gene3D" id="3.40.50.150">
    <property type="entry name" value="Vaccinia Virus protein VP39"/>
    <property type="match status" value="1"/>
</dbReference>
<dbReference type="SUPFAM" id="SSF53335">
    <property type="entry name" value="S-adenosyl-L-methionine-dependent methyltransferases"/>
    <property type="match status" value="1"/>
</dbReference>
<comment type="subcellular location">
    <subcellularLocation>
        <location evidence="6">Cytoplasm</location>
    </subcellularLocation>
</comment>
<dbReference type="PANTHER" id="PTHR43648:SF1">
    <property type="entry name" value="ELECTRON TRANSFER FLAVOPROTEIN BETA SUBUNIT LYSINE METHYLTRANSFERASE"/>
    <property type="match status" value="1"/>
</dbReference>
<evidence type="ECO:0000313" key="7">
    <source>
        <dbReference type="EMBL" id="AOV16158.1"/>
    </source>
</evidence>
<feature type="binding site" evidence="6">
    <location>
        <position position="164"/>
    </location>
    <ligand>
        <name>S-adenosyl-L-methionine</name>
        <dbReference type="ChEBI" id="CHEBI:59789"/>
    </ligand>
</feature>
<dbReference type="PIRSF" id="PIRSF000401">
    <property type="entry name" value="RPL11_MTase"/>
    <property type="match status" value="1"/>
</dbReference>
<dbReference type="EMBL" id="CP017448">
    <property type="protein sequence ID" value="AOV16158.1"/>
    <property type="molecule type" value="Genomic_DNA"/>
</dbReference>
<accession>A0A1D8K5C5</accession>
<evidence type="ECO:0000313" key="8">
    <source>
        <dbReference type="Proteomes" id="UP000095342"/>
    </source>
</evidence>
<proteinExistence type="inferred from homology"/>
<dbReference type="InterPro" id="IPR029063">
    <property type="entry name" value="SAM-dependent_MTases_sf"/>
</dbReference>
<comment type="catalytic activity">
    <reaction evidence="6">
        <text>L-lysyl-[protein] + 3 S-adenosyl-L-methionine = N(6),N(6),N(6)-trimethyl-L-lysyl-[protein] + 3 S-adenosyl-L-homocysteine + 3 H(+)</text>
        <dbReference type="Rhea" id="RHEA:54192"/>
        <dbReference type="Rhea" id="RHEA-COMP:9752"/>
        <dbReference type="Rhea" id="RHEA-COMP:13826"/>
        <dbReference type="ChEBI" id="CHEBI:15378"/>
        <dbReference type="ChEBI" id="CHEBI:29969"/>
        <dbReference type="ChEBI" id="CHEBI:57856"/>
        <dbReference type="ChEBI" id="CHEBI:59789"/>
        <dbReference type="ChEBI" id="CHEBI:61961"/>
    </reaction>
</comment>
<dbReference type="GO" id="GO:0005829">
    <property type="term" value="C:cytosol"/>
    <property type="evidence" value="ECO:0007669"/>
    <property type="project" value="TreeGrafter"/>
</dbReference>
<evidence type="ECO:0000256" key="5">
    <source>
        <dbReference type="ARBA" id="ARBA00022691"/>
    </source>
</evidence>
<sequence length="292" mass="31395">MPWQNLTLTTPADRAGEIEQRLEQAGALSVTLGDAGDNPVLEPGPGETPLWPEITLTALFPAVTPLEALGMALCAEFALQQPARIAKVEDQDWTRTWMGDFQPMRFGERLWVCPSWCDPPDPLAVNLCLDPGLAFGTGTHPTTALCLQWLDRHAQAGTRVLDYGCGSGVLAIAALKLGAREAWGVDIDPQALTATRDNAARNDIDDNVLHTSLPEVLGDWQADLVVANILSGPLIALADTLIAHIKPGGQLLLSGILDTQAEATGAAYAERIDWSIPETLEGWVRLSGRLRD</sequence>